<organism evidence="1 2">
    <name type="scientific">Laceyella putida</name>
    <dbReference type="NCBI Taxonomy" id="110101"/>
    <lineage>
        <taxon>Bacteria</taxon>
        <taxon>Bacillati</taxon>
        <taxon>Bacillota</taxon>
        <taxon>Bacilli</taxon>
        <taxon>Bacillales</taxon>
        <taxon>Thermoactinomycetaceae</taxon>
        <taxon>Laceyella</taxon>
    </lineage>
</organism>
<dbReference type="Proteomes" id="UP001596500">
    <property type="component" value="Unassembled WGS sequence"/>
</dbReference>
<evidence type="ECO:0000313" key="2">
    <source>
        <dbReference type="Proteomes" id="UP001596500"/>
    </source>
</evidence>
<keyword evidence="2" id="KW-1185">Reference proteome</keyword>
<sequence length="77" mass="8884">MDQRKVSDRPAPGFMKTAKDGINCPCTFRFQWVGCEPQERRIREEGIQGYQTYGQLGGKSGMQTFRVCKHKRCLNIN</sequence>
<reference evidence="2" key="1">
    <citation type="journal article" date="2019" name="Int. J. Syst. Evol. Microbiol.">
        <title>The Global Catalogue of Microorganisms (GCM) 10K type strain sequencing project: providing services to taxonomists for standard genome sequencing and annotation.</title>
        <authorList>
            <consortium name="The Broad Institute Genomics Platform"/>
            <consortium name="The Broad Institute Genome Sequencing Center for Infectious Disease"/>
            <person name="Wu L."/>
            <person name="Ma J."/>
        </authorList>
    </citation>
    <scope>NUCLEOTIDE SEQUENCE [LARGE SCALE GENOMIC DNA]</scope>
    <source>
        <strain evidence="2">CGMCC 1.12942</strain>
    </source>
</reference>
<gene>
    <name evidence="1" type="ORF">ACFQNG_14150</name>
</gene>
<proteinExistence type="predicted"/>
<evidence type="ECO:0000313" key="1">
    <source>
        <dbReference type="EMBL" id="MFC7442232.1"/>
    </source>
</evidence>
<name>A0ABW2RNB8_9BACL</name>
<dbReference type="RefSeq" id="WP_379865970.1">
    <property type="nucleotide sequence ID" value="NZ_JBHTBW010000046.1"/>
</dbReference>
<dbReference type="EMBL" id="JBHTBW010000046">
    <property type="protein sequence ID" value="MFC7442232.1"/>
    <property type="molecule type" value="Genomic_DNA"/>
</dbReference>
<comment type="caution">
    <text evidence="1">The sequence shown here is derived from an EMBL/GenBank/DDBJ whole genome shotgun (WGS) entry which is preliminary data.</text>
</comment>
<accession>A0ABW2RNB8</accession>
<protein>
    <submittedName>
        <fullName evidence="1">Uncharacterized protein</fullName>
    </submittedName>
</protein>